<protein>
    <submittedName>
        <fullName evidence="2">Uncharacterized protein</fullName>
    </submittedName>
</protein>
<accession>U1LQ87</accession>
<evidence type="ECO:0000256" key="1">
    <source>
        <dbReference type="SAM" id="Phobius"/>
    </source>
</evidence>
<keyword evidence="1" id="KW-0472">Membrane</keyword>
<sequence>MHPLIVLGIGLMVVSCVISGIDSVRTMRQGREPERRIRSFMLAAGMLVLGGILVAIGAALS</sequence>
<dbReference type="EMBL" id="ASHR01000025">
    <property type="protein sequence ID" value="ERG64192.1"/>
    <property type="molecule type" value="Genomic_DNA"/>
</dbReference>
<evidence type="ECO:0000313" key="2">
    <source>
        <dbReference type="EMBL" id="ERG64192.1"/>
    </source>
</evidence>
<dbReference type="RefSeq" id="WP_021010618.1">
    <property type="nucleotide sequence ID" value="NZ_ASHR01000025.1"/>
</dbReference>
<dbReference type="AlphaFoldDB" id="U1LQ87"/>
<dbReference type="Proteomes" id="UP000016462">
    <property type="component" value="Unassembled WGS sequence"/>
</dbReference>
<evidence type="ECO:0000313" key="3">
    <source>
        <dbReference type="Proteomes" id="UP000016462"/>
    </source>
</evidence>
<dbReference type="OrthoDB" id="5125276at2"/>
<gene>
    <name evidence="2" type="ORF">L332_06970</name>
</gene>
<organism evidence="2 3">
    <name type="scientific">Agrococcus pavilionensis RW1</name>
    <dbReference type="NCBI Taxonomy" id="1330458"/>
    <lineage>
        <taxon>Bacteria</taxon>
        <taxon>Bacillati</taxon>
        <taxon>Actinomycetota</taxon>
        <taxon>Actinomycetes</taxon>
        <taxon>Micrococcales</taxon>
        <taxon>Microbacteriaceae</taxon>
        <taxon>Agrococcus</taxon>
    </lineage>
</organism>
<feature type="transmembrane region" description="Helical" evidence="1">
    <location>
        <begin position="6"/>
        <end position="27"/>
    </location>
</feature>
<keyword evidence="1" id="KW-1133">Transmembrane helix</keyword>
<reference evidence="2 3" key="1">
    <citation type="journal article" date="2013" name="Genome Announc.">
        <title>First draft genome sequence from a member of the genus agrococcus, isolated from modern microbialites.</title>
        <authorList>
            <person name="White R.A.III."/>
            <person name="Grassa C.J."/>
            <person name="Suttle C.A."/>
        </authorList>
    </citation>
    <scope>NUCLEOTIDE SEQUENCE [LARGE SCALE GENOMIC DNA]</scope>
    <source>
        <strain evidence="2 3">RW1</strain>
    </source>
</reference>
<comment type="caution">
    <text evidence="2">The sequence shown here is derived from an EMBL/GenBank/DDBJ whole genome shotgun (WGS) entry which is preliminary data.</text>
</comment>
<proteinExistence type="predicted"/>
<feature type="transmembrane region" description="Helical" evidence="1">
    <location>
        <begin position="39"/>
        <end position="60"/>
    </location>
</feature>
<keyword evidence="3" id="KW-1185">Reference proteome</keyword>
<keyword evidence="1" id="KW-0812">Transmembrane</keyword>
<name>U1LQ87_9MICO</name>